<protein>
    <submittedName>
        <fullName evidence="2">Ketosteroid isomerase homolog</fullName>
    </submittedName>
</protein>
<dbReference type="InterPro" id="IPR032710">
    <property type="entry name" value="NTF2-like_dom_sf"/>
</dbReference>
<dbReference type="InterPro" id="IPR027843">
    <property type="entry name" value="DUF4440"/>
</dbReference>
<gene>
    <name evidence="2" type="ORF">SAMN04488062_10931</name>
</gene>
<evidence type="ECO:0000313" key="3">
    <source>
        <dbReference type="Proteomes" id="UP000199274"/>
    </source>
</evidence>
<reference evidence="3" key="1">
    <citation type="submission" date="2016-10" db="EMBL/GenBank/DDBJ databases">
        <authorList>
            <person name="Varghese N."/>
            <person name="Submissions S."/>
        </authorList>
    </citation>
    <scope>NUCLEOTIDE SEQUENCE [LARGE SCALE GENOMIC DNA]</scope>
    <source>
        <strain evidence="3">CGMCC 1.2747</strain>
    </source>
</reference>
<proteinExistence type="predicted"/>
<dbReference type="RefSeq" id="WP_091257536.1">
    <property type="nucleotide sequence ID" value="NZ_FNDB01000009.1"/>
</dbReference>
<dbReference type="Pfam" id="PF14534">
    <property type="entry name" value="DUF4440"/>
    <property type="match status" value="1"/>
</dbReference>
<dbReference type="OrthoDB" id="120856at2"/>
<keyword evidence="3" id="KW-1185">Reference proteome</keyword>
<dbReference type="Proteomes" id="UP000199274">
    <property type="component" value="Unassembled WGS sequence"/>
</dbReference>
<dbReference type="SUPFAM" id="SSF54427">
    <property type="entry name" value="NTF2-like"/>
    <property type="match status" value="1"/>
</dbReference>
<feature type="domain" description="DUF4440" evidence="1">
    <location>
        <begin position="25"/>
        <end position="132"/>
    </location>
</feature>
<sequence>MKKIILSIMLLFCGYLSIAQEKEIKAVLEKQRLDWNNGDMIGYMQGYLKSDSLLFVGKTGPFYGWQKNLEIYQQVYPDKAAMGTLTFDIKQIKMIDSKHAFVLGGWNLQMEKGEQKGFFTLIVEKFKEGWKIVVDHSS</sequence>
<evidence type="ECO:0000259" key="1">
    <source>
        <dbReference type="Pfam" id="PF14534"/>
    </source>
</evidence>
<name>A0A1G8D5F1_9FLAO</name>
<organism evidence="2 3">
    <name type="scientific">Flavobacterium omnivorum</name>
    <dbReference type="NCBI Taxonomy" id="178355"/>
    <lineage>
        <taxon>Bacteria</taxon>
        <taxon>Pseudomonadati</taxon>
        <taxon>Bacteroidota</taxon>
        <taxon>Flavobacteriia</taxon>
        <taxon>Flavobacteriales</taxon>
        <taxon>Flavobacteriaceae</taxon>
        <taxon>Flavobacterium</taxon>
    </lineage>
</organism>
<keyword evidence="2" id="KW-0413">Isomerase</keyword>
<dbReference type="GO" id="GO:0016853">
    <property type="term" value="F:isomerase activity"/>
    <property type="evidence" value="ECO:0007669"/>
    <property type="project" value="UniProtKB-KW"/>
</dbReference>
<accession>A0A1G8D5F1</accession>
<dbReference type="Gene3D" id="3.10.450.50">
    <property type="match status" value="1"/>
</dbReference>
<evidence type="ECO:0000313" key="2">
    <source>
        <dbReference type="EMBL" id="SDH53028.1"/>
    </source>
</evidence>
<dbReference type="AlphaFoldDB" id="A0A1G8D5F1"/>
<dbReference type="EMBL" id="FNDB01000009">
    <property type="protein sequence ID" value="SDH53028.1"/>
    <property type="molecule type" value="Genomic_DNA"/>
</dbReference>